<feature type="transmembrane region" description="Helical" evidence="1">
    <location>
        <begin position="353"/>
        <end position="386"/>
    </location>
</feature>
<gene>
    <name evidence="2" type="ORF">ABUH87_02145</name>
</gene>
<name>A0ABV3R7B3_9SPHN</name>
<evidence type="ECO:0000256" key="1">
    <source>
        <dbReference type="SAM" id="Phobius"/>
    </source>
</evidence>
<dbReference type="EMBL" id="JBFNXR010000017">
    <property type="protein sequence ID" value="MEW9853983.1"/>
    <property type="molecule type" value="Genomic_DNA"/>
</dbReference>
<proteinExistence type="predicted"/>
<dbReference type="InterPro" id="IPR029044">
    <property type="entry name" value="Nucleotide-diphossugar_trans"/>
</dbReference>
<keyword evidence="1" id="KW-0812">Transmembrane</keyword>
<keyword evidence="1" id="KW-0472">Membrane</keyword>
<feature type="transmembrane region" description="Helical" evidence="1">
    <location>
        <begin position="286"/>
        <end position="309"/>
    </location>
</feature>
<dbReference type="SUPFAM" id="SSF53448">
    <property type="entry name" value="Nucleotide-diphospho-sugar transferases"/>
    <property type="match status" value="1"/>
</dbReference>
<feature type="transmembrane region" description="Helical" evidence="1">
    <location>
        <begin position="232"/>
        <end position="265"/>
    </location>
</feature>
<accession>A0ABV3R7B3</accession>
<dbReference type="RefSeq" id="WP_367768711.1">
    <property type="nucleotide sequence ID" value="NZ_JBFNXR010000017.1"/>
</dbReference>
<organism evidence="2 3">
    <name type="scientific">Novosphingobium rhizovicinum</name>
    <dbReference type="NCBI Taxonomy" id="3228928"/>
    <lineage>
        <taxon>Bacteria</taxon>
        <taxon>Pseudomonadati</taxon>
        <taxon>Pseudomonadota</taxon>
        <taxon>Alphaproteobacteria</taxon>
        <taxon>Sphingomonadales</taxon>
        <taxon>Sphingomonadaceae</taxon>
        <taxon>Novosphingobium</taxon>
    </lineage>
</organism>
<reference evidence="2 3" key="1">
    <citation type="submission" date="2024-06" db="EMBL/GenBank/DDBJ databases">
        <title>Novosphingobium rhizovicinus M1R2S20.</title>
        <authorList>
            <person name="Sun J.-Q."/>
        </authorList>
    </citation>
    <scope>NUCLEOTIDE SEQUENCE [LARGE SCALE GENOMIC DNA]</scope>
    <source>
        <strain evidence="2 3">M1R2S20</strain>
    </source>
</reference>
<comment type="caution">
    <text evidence="2">The sequence shown here is derived from an EMBL/GenBank/DDBJ whole genome shotgun (WGS) entry which is preliminary data.</text>
</comment>
<sequence length="392" mass="40853">MGTGQPFPRAFLRIGGATLAQHQLGLVLGLECQRLICLARGPSPELTALQHAAENAGVRFHIAPGPQQLSALVTAADELMVVTEGVFADWSTAATIMKGTQSVVLALPDDGAVAEGFERLDINNAAAGVMKIPGALVERLHDLPADCDVPSALTRIALQSGVPMQQLPAEARLGGNWRMVRSESEALATEVEWLRTRLVAGPSAAPSDKLARAGVMAFGSSLLHAGNASGAVGIGAVVALALAFAVAWLGSALVAFVLVAFAWMLVRASELLRRAERDAQSVAAPAIPRAHALGWLVDVSIVAVCVLGLEVHPAVTAAGVDYRFFPPLMLMLLMHLTPRLLTDGVAVWTSDRAVLSLLLAGAAALGVLGVSIRLLAIVLALSAILLPPRRLN</sequence>
<evidence type="ECO:0000313" key="3">
    <source>
        <dbReference type="Proteomes" id="UP001556118"/>
    </source>
</evidence>
<keyword evidence="3" id="KW-1185">Reference proteome</keyword>
<dbReference type="Proteomes" id="UP001556118">
    <property type="component" value="Unassembled WGS sequence"/>
</dbReference>
<protein>
    <submittedName>
        <fullName evidence="2">Uncharacterized protein</fullName>
    </submittedName>
</protein>
<evidence type="ECO:0000313" key="2">
    <source>
        <dbReference type="EMBL" id="MEW9853983.1"/>
    </source>
</evidence>
<keyword evidence="1" id="KW-1133">Transmembrane helix</keyword>